<dbReference type="EMBL" id="JAZDUA010000299">
    <property type="protein sequence ID" value="KAK7861790.1"/>
    <property type="molecule type" value="Genomic_DNA"/>
</dbReference>
<proteinExistence type="predicted"/>
<gene>
    <name evidence="2" type="ORF">R5R35_011962</name>
</gene>
<dbReference type="SMART" id="SM01017">
    <property type="entry name" value="Arrestin_C"/>
    <property type="match status" value="1"/>
</dbReference>
<dbReference type="Proteomes" id="UP001378592">
    <property type="component" value="Unassembled WGS sequence"/>
</dbReference>
<name>A0AAN9VBD8_9ORTH</name>
<dbReference type="InterPro" id="IPR014756">
    <property type="entry name" value="Ig_E-set"/>
</dbReference>
<keyword evidence="3" id="KW-1185">Reference proteome</keyword>
<feature type="domain" description="Arrestin C-terminal-like" evidence="1">
    <location>
        <begin position="1"/>
        <end position="125"/>
    </location>
</feature>
<evidence type="ECO:0000313" key="3">
    <source>
        <dbReference type="Proteomes" id="UP001378592"/>
    </source>
</evidence>
<sequence length="203" mass="22395">MPFTGYVPGQRVQMLLEVDNKSSSQVTVKCNLVQKVLCTGTSNSGYSTKILEDRSIIETEQFGVVEKMGSKNFQSRLVIPPLPASFLVHCNCIDIRYSIEIVGAISGMHIDATLEVPIVIGVIPLRNHFQSILATDMQVPSTSGATATYILPSAPPGYDYPELPPPSYEESLASKVDIRSDDDSKDLQGVTEFTPRYPMYRFQ</sequence>
<accession>A0AAN9VBD8</accession>
<dbReference type="InterPro" id="IPR050357">
    <property type="entry name" value="Arrestin_domain-protein"/>
</dbReference>
<evidence type="ECO:0000259" key="1">
    <source>
        <dbReference type="SMART" id="SM01017"/>
    </source>
</evidence>
<comment type="caution">
    <text evidence="2">The sequence shown here is derived from an EMBL/GenBank/DDBJ whole genome shotgun (WGS) entry which is preliminary data.</text>
</comment>
<reference evidence="2 3" key="1">
    <citation type="submission" date="2024-03" db="EMBL/GenBank/DDBJ databases">
        <title>The genome assembly and annotation of the cricket Gryllus longicercus Weissman &amp; Gray.</title>
        <authorList>
            <person name="Szrajer S."/>
            <person name="Gray D."/>
            <person name="Ylla G."/>
        </authorList>
    </citation>
    <scope>NUCLEOTIDE SEQUENCE [LARGE SCALE GENOMIC DNA]</scope>
    <source>
        <strain evidence="2">DAG 2021-001</strain>
        <tissue evidence="2">Whole body minus gut</tissue>
    </source>
</reference>
<dbReference type="GO" id="GO:0015031">
    <property type="term" value="P:protein transport"/>
    <property type="evidence" value="ECO:0007669"/>
    <property type="project" value="TreeGrafter"/>
</dbReference>
<dbReference type="GO" id="GO:0005737">
    <property type="term" value="C:cytoplasm"/>
    <property type="evidence" value="ECO:0007669"/>
    <property type="project" value="TreeGrafter"/>
</dbReference>
<protein>
    <recommendedName>
        <fullName evidence="1">Arrestin C-terminal-like domain-containing protein</fullName>
    </recommendedName>
</protein>
<dbReference type="InterPro" id="IPR011022">
    <property type="entry name" value="Arrestin_C-like"/>
</dbReference>
<dbReference type="AlphaFoldDB" id="A0AAN9VBD8"/>
<dbReference type="PANTHER" id="PTHR11188">
    <property type="entry name" value="ARRESTIN DOMAIN CONTAINING PROTEIN"/>
    <property type="match status" value="1"/>
</dbReference>
<dbReference type="Pfam" id="PF02752">
    <property type="entry name" value="Arrestin_C"/>
    <property type="match status" value="1"/>
</dbReference>
<organism evidence="2 3">
    <name type="scientific">Gryllus longicercus</name>
    <dbReference type="NCBI Taxonomy" id="2509291"/>
    <lineage>
        <taxon>Eukaryota</taxon>
        <taxon>Metazoa</taxon>
        <taxon>Ecdysozoa</taxon>
        <taxon>Arthropoda</taxon>
        <taxon>Hexapoda</taxon>
        <taxon>Insecta</taxon>
        <taxon>Pterygota</taxon>
        <taxon>Neoptera</taxon>
        <taxon>Polyneoptera</taxon>
        <taxon>Orthoptera</taxon>
        <taxon>Ensifera</taxon>
        <taxon>Gryllidea</taxon>
        <taxon>Grylloidea</taxon>
        <taxon>Gryllidae</taxon>
        <taxon>Gryllinae</taxon>
        <taxon>Gryllus</taxon>
    </lineage>
</organism>
<dbReference type="Gene3D" id="2.60.40.640">
    <property type="match status" value="1"/>
</dbReference>
<evidence type="ECO:0000313" key="2">
    <source>
        <dbReference type="EMBL" id="KAK7861790.1"/>
    </source>
</evidence>
<dbReference type="SUPFAM" id="SSF81296">
    <property type="entry name" value="E set domains"/>
    <property type="match status" value="1"/>
</dbReference>
<dbReference type="InterPro" id="IPR014752">
    <property type="entry name" value="Arrestin-like_C"/>
</dbReference>
<dbReference type="PANTHER" id="PTHR11188:SF176">
    <property type="entry name" value="ARRESTIN DOMAIN-CONTAINING PROTEIN 1"/>
    <property type="match status" value="1"/>
</dbReference>